<evidence type="ECO:0000313" key="1">
    <source>
        <dbReference type="EMBL" id="GCB70911.1"/>
    </source>
</evidence>
<dbReference type="Proteomes" id="UP000288216">
    <property type="component" value="Unassembled WGS sequence"/>
</dbReference>
<reference evidence="1 2" key="1">
    <citation type="journal article" date="2018" name="Nat. Ecol. Evol.">
        <title>Shark genomes provide insights into elasmobranch evolution and the origin of vertebrates.</title>
        <authorList>
            <person name="Hara Y"/>
            <person name="Yamaguchi K"/>
            <person name="Onimaru K"/>
            <person name="Kadota M"/>
            <person name="Koyanagi M"/>
            <person name="Keeley SD"/>
            <person name="Tatsumi K"/>
            <person name="Tanaka K"/>
            <person name="Motone F"/>
            <person name="Kageyama Y"/>
            <person name="Nozu R"/>
            <person name="Adachi N"/>
            <person name="Nishimura O"/>
            <person name="Nakagawa R"/>
            <person name="Tanegashima C"/>
            <person name="Kiyatake I"/>
            <person name="Matsumoto R"/>
            <person name="Murakumo K"/>
            <person name="Nishida K"/>
            <person name="Terakita A"/>
            <person name="Kuratani S"/>
            <person name="Sato K"/>
            <person name="Hyodo S Kuraku.S."/>
        </authorList>
    </citation>
    <scope>NUCLEOTIDE SEQUENCE [LARGE SCALE GENOMIC DNA]</scope>
</reference>
<gene>
    <name evidence="1" type="ORF">scyTo_0001406</name>
</gene>
<name>A0A401PCR3_SCYTO</name>
<evidence type="ECO:0000313" key="2">
    <source>
        <dbReference type="Proteomes" id="UP000288216"/>
    </source>
</evidence>
<proteinExistence type="predicted"/>
<organism evidence="1 2">
    <name type="scientific">Scyliorhinus torazame</name>
    <name type="common">Cloudy catshark</name>
    <name type="synonym">Catulus torazame</name>
    <dbReference type="NCBI Taxonomy" id="75743"/>
    <lineage>
        <taxon>Eukaryota</taxon>
        <taxon>Metazoa</taxon>
        <taxon>Chordata</taxon>
        <taxon>Craniata</taxon>
        <taxon>Vertebrata</taxon>
        <taxon>Chondrichthyes</taxon>
        <taxon>Elasmobranchii</taxon>
        <taxon>Galeomorphii</taxon>
        <taxon>Galeoidea</taxon>
        <taxon>Carcharhiniformes</taxon>
        <taxon>Scyliorhinidae</taxon>
        <taxon>Scyliorhinus</taxon>
    </lineage>
</organism>
<accession>A0A401PCR3</accession>
<protein>
    <submittedName>
        <fullName evidence="1">Uncharacterized protein</fullName>
    </submittedName>
</protein>
<keyword evidence="2" id="KW-1185">Reference proteome</keyword>
<comment type="caution">
    <text evidence="1">The sequence shown here is derived from an EMBL/GenBank/DDBJ whole genome shotgun (WGS) entry which is preliminary data.</text>
</comment>
<dbReference type="AlphaFoldDB" id="A0A401PCR3"/>
<dbReference type="EMBL" id="BFAA01000314">
    <property type="protein sequence ID" value="GCB70911.1"/>
    <property type="molecule type" value="Genomic_DNA"/>
</dbReference>
<sequence>MKDDSDQLRDDILDLNLIFWEEVEENDNQDITDIDDLLQEEILNDALQFEGNVHSDEVPEMFRPTEE</sequence>